<reference evidence="2 3" key="1">
    <citation type="submission" date="2021-06" db="EMBL/GenBank/DDBJ databases">
        <authorList>
            <person name="Criscuolo A."/>
        </authorList>
    </citation>
    <scope>NUCLEOTIDE SEQUENCE [LARGE SCALE GENOMIC DNA]</scope>
    <source>
        <strain evidence="3">CIP 111802</strain>
    </source>
</reference>
<feature type="region of interest" description="Disordered" evidence="1">
    <location>
        <begin position="90"/>
        <end position="110"/>
    </location>
</feature>
<evidence type="ECO:0000313" key="3">
    <source>
        <dbReference type="Proteomes" id="UP000730618"/>
    </source>
</evidence>
<evidence type="ECO:0000256" key="1">
    <source>
        <dbReference type="SAM" id="MobiDB-lite"/>
    </source>
</evidence>
<dbReference type="EMBL" id="CAJVCE010000115">
    <property type="protein sequence ID" value="CAG7659240.1"/>
    <property type="molecule type" value="Genomic_DNA"/>
</dbReference>
<name>A0ABM8VV64_9BACL</name>
<evidence type="ECO:0000313" key="2">
    <source>
        <dbReference type="EMBL" id="CAG7659240.1"/>
    </source>
</evidence>
<comment type="caution">
    <text evidence="2">The sequence shown here is derived from an EMBL/GenBank/DDBJ whole genome shotgun (WGS) entry which is preliminary data.</text>
</comment>
<gene>
    <name evidence="2" type="ORF">PAECIP111802_07501</name>
</gene>
<keyword evidence="3" id="KW-1185">Reference proteome</keyword>
<dbReference type="Proteomes" id="UP000730618">
    <property type="component" value="Unassembled WGS sequence"/>
</dbReference>
<accession>A0ABM8VV64</accession>
<sequence length="110" mass="12314">MVKYINSEEVAKATVSSNPGELSSRTAYIKERDGRSLEPFTMLKMARNGYPKGAEPVPASFYSAFDQMAQAEVQAVVESKKSVDEALKTMQEKGQDIYDKAKREQKNTEQ</sequence>
<proteinExistence type="predicted"/>
<organism evidence="2 3">
    <name type="scientific">Paenibacillus allorhizosphaerae</name>
    <dbReference type="NCBI Taxonomy" id="2849866"/>
    <lineage>
        <taxon>Bacteria</taxon>
        <taxon>Bacillati</taxon>
        <taxon>Bacillota</taxon>
        <taxon>Bacilli</taxon>
        <taxon>Bacillales</taxon>
        <taxon>Paenibacillaceae</taxon>
        <taxon>Paenibacillus</taxon>
    </lineage>
</organism>
<protein>
    <submittedName>
        <fullName evidence="2">Uncharacterized protein</fullName>
    </submittedName>
</protein>